<dbReference type="Proteomes" id="UP000473278">
    <property type="component" value="Unassembled WGS sequence"/>
</dbReference>
<proteinExistence type="predicted"/>
<name>A0A6M1SVD9_9BACT</name>
<dbReference type="RefSeq" id="WP_165141567.1">
    <property type="nucleotide sequence ID" value="NZ_JAALLT010000003.1"/>
</dbReference>
<feature type="transmembrane region" description="Helical" evidence="1">
    <location>
        <begin position="12"/>
        <end position="35"/>
    </location>
</feature>
<dbReference type="EMBL" id="JAALLT010000003">
    <property type="protein sequence ID" value="NGP76802.1"/>
    <property type="molecule type" value="Genomic_DNA"/>
</dbReference>
<reference evidence="2 3" key="1">
    <citation type="submission" date="2020-02" db="EMBL/GenBank/DDBJ databases">
        <title>Balneolaceae bacterium YR4-1, complete genome.</title>
        <authorList>
            <person name="Li Y."/>
            <person name="Wu S."/>
        </authorList>
    </citation>
    <scope>NUCLEOTIDE SEQUENCE [LARGE SCALE GENOMIC DNA]</scope>
    <source>
        <strain evidence="2 3">YR4-1</strain>
    </source>
</reference>
<dbReference type="Pfam" id="PF09527">
    <property type="entry name" value="ATPase_gene1"/>
    <property type="match status" value="1"/>
</dbReference>
<evidence type="ECO:0000256" key="1">
    <source>
        <dbReference type="SAM" id="Phobius"/>
    </source>
</evidence>
<keyword evidence="1" id="KW-0812">Transmembrane</keyword>
<evidence type="ECO:0000313" key="2">
    <source>
        <dbReference type="EMBL" id="NGP76802.1"/>
    </source>
</evidence>
<keyword evidence="1" id="KW-0472">Membrane</keyword>
<organism evidence="2 3">
    <name type="scientific">Halalkalibaculum roseum</name>
    <dbReference type="NCBI Taxonomy" id="2709311"/>
    <lineage>
        <taxon>Bacteria</taxon>
        <taxon>Pseudomonadati</taxon>
        <taxon>Balneolota</taxon>
        <taxon>Balneolia</taxon>
        <taxon>Balneolales</taxon>
        <taxon>Balneolaceae</taxon>
        <taxon>Halalkalibaculum</taxon>
    </lineage>
</organism>
<gene>
    <name evidence="2" type="ORF">G3570_09175</name>
</gene>
<keyword evidence="1" id="KW-1133">Transmembrane helix</keyword>
<accession>A0A6M1SVD9</accession>
<comment type="caution">
    <text evidence="2">The sequence shown here is derived from an EMBL/GenBank/DDBJ whole genome shotgun (WGS) entry which is preliminary data.</text>
</comment>
<protein>
    <submittedName>
        <fullName evidence="2">AtpZ/AtpI family protein</fullName>
    </submittedName>
</protein>
<feature type="transmembrane region" description="Helical" evidence="1">
    <location>
        <begin position="41"/>
        <end position="65"/>
    </location>
</feature>
<keyword evidence="3" id="KW-1185">Reference proteome</keyword>
<sequence>MSDKKNPLTEYAEYLSLGAEIAIGLAAPILIGYWLDEYFETSPWILLGGCGLGIINIFVIIFRLAKRLDN</sequence>
<dbReference type="InterPro" id="IPR032820">
    <property type="entry name" value="ATPase_put"/>
</dbReference>
<dbReference type="AlphaFoldDB" id="A0A6M1SVD9"/>
<evidence type="ECO:0000313" key="3">
    <source>
        <dbReference type="Proteomes" id="UP000473278"/>
    </source>
</evidence>